<dbReference type="InterPro" id="IPR040059">
    <property type="entry name" value="PUM3"/>
</dbReference>
<evidence type="ECO:0000256" key="2">
    <source>
        <dbReference type="ARBA" id="ARBA00022884"/>
    </source>
</evidence>
<dbReference type="EMBL" id="JAUKUD010000001">
    <property type="protein sequence ID" value="KAK0754082.1"/>
    <property type="molecule type" value="Genomic_DNA"/>
</dbReference>
<dbReference type="InterPro" id="IPR012959">
    <property type="entry name" value="CPL_dom"/>
</dbReference>
<evidence type="ECO:0000256" key="1">
    <source>
        <dbReference type="ARBA" id="ARBA00022737"/>
    </source>
</evidence>
<dbReference type="SUPFAM" id="SSF48371">
    <property type="entry name" value="ARM repeat"/>
    <property type="match status" value="1"/>
</dbReference>
<comment type="function">
    <text evidence="3">RNA-binding nucleolar protein required for pre-rRNA processing. Involved in production of 18S rRNA and assembly of small ribosomal subunit.</text>
</comment>
<dbReference type="InterPro" id="IPR033133">
    <property type="entry name" value="PUM-HD"/>
</dbReference>
<name>A0AA40KCT4_9PEZI</name>
<dbReference type="GO" id="GO:0003729">
    <property type="term" value="F:mRNA binding"/>
    <property type="evidence" value="ECO:0007669"/>
    <property type="project" value="TreeGrafter"/>
</dbReference>
<feature type="region of interest" description="Disordered" evidence="4">
    <location>
        <begin position="546"/>
        <end position="568"/>
    </location>
</feature>
<evidence type="ECO:0000313" key="6">
    <source>
        <dbReference type="EMBL" id="KAK0754082.1"/>
    </source>
</evidence>
<proteinExistence type="predicted"/>
<dbReference type="Proteomes" id="UP001172155">
    <property type="component" value="Unassembled WGS sequence"/>
</dbReference>
<feature type="region of interest" description="Disordered" evidence="4">
    <location>
        <begin position="1"/>
        <end position="120"/>
    </location>
</feature>
<dbReference type="AlphaFoldDB" id="A0AA40KCT4"/>
<dbReference type="GO" id="GO:0005730">
    <property type="term" value="C:nucleolus"/>
    <property type="evidence" value="ECO:0007669"/>
    <property type="project" value="TreeGrafter"/>
</dbReference>
<dbReference type="InterPro" id="IPR016024">
    <property type="entry name" value="ARM-type_fold"/>
</dbReference>
<dbReference type="InterPro" id="IPR011989">
    <property type="entry name" value="ARM-like"/>
</dbReference>
<dbReference type="PANTHER" id="PTHR13389">
    <property type="entry name" value="PUMILIO HOMOLOG 3"/>
    <property type="match status" value="1"/>
</dbReference>
<evidence type="ECO:0000259" key="5">
    <source>
        <dbReference type="PROSITE" id="PS50303"/>
    </source>
</evidence>
<dbReference type="PROSITE" id="PS50303">
    <property type="entry name" value="PUM_HD"/>
    <property type="match status" value="1"/>
</dbReference>
<reference evidence="6" key="1">
    <citation type="submission" date="2023-06" db="EMBL/GenBank/DDBJ databases">
        <title>Genome-scale phylogeny and comparative genomics of the fungal order Sordariales.</title>
        <authorList>
            <consortium name="Lawrence Berkeley National Laboratory"/>
            <person name="Hensen N."/>
            <person name="Bonometti L."/>
            <person name="Westerberg I."/>
            <person name="Brannstrom I.O."/>
            <person name="Guillou S."/>
            <person name="Cros-Aarteil S."/>
            <person name="Calhoun S."/>
            <person name="Haridas S."/>
            <person name="Kuo A."/>
            <person name="Mondo S."/>
            <person name="Pangilinan J."/>
            <person name="Riley R."/>
            <person name="LaButti K."/>
            <person name="Andreopoulos B."/>
            <person name="Lipzen A."/>
            <person name="Chen C."/>
            <person name="Yanf M."/>
            <person name="Daum C."/>
            <person name="Ng V."/>
            <person name="Clum A."/>
            <person name="Steindorff A."/>
            <person name="Ohm R."/>
            <person name="Martin F."/>
            <person name="Silar P."/>
            <person name="Natvig D."/>
            <person name="Lalanne C."/>
            <person name="Gautier V."/>
            <person name="Ament-velasquez S.L."/>
            <person name="Kruys A."/>
            <person name="Hutchinson M.I."/>
            <person name="Powell A.J."/>
            <person name="Barry K."/>
            <person name="Miller A.N."/>
            <person name="Grigoriev I.V."/>
            <person name="Debuchy R."/>
            <person name="Gladieux P."/>
            <person name="Thoren M.H."/>
            <person name="Johannesson H."/>
        </authorList>
    </citation>
    <scope>NUCLEOTIDE SEQUENCE</scope>
    <source>
        <strain evidence="6">SMH3187-1</strain>
    </source>
</reference>
<dbReference type="Gene3D" id="1.25.10.10">
    <property type="entry name" value="Leucine-rich Repeat Variant"/>
    <property type="match status" value="1"/>
</dbReference>
<feature type="region of interest" description="Disordered" evidence="4">
    <location>
        <begin position="657"/>
        <end position="693"/>
    </location>
</feature>
<evidence type="ECO:0000256" key="4">
    <source>
        <dbReference type="SAM" id="MobiDB-lite"/>
    </source>
</evidence>
<dbReference type="InterPro" id="IPR001313">
    <property type="entry name" value="Pumilio_RNA-bd_rpt"/>
</dbReference>
<dbReference type="PANTHER" id="PTHR13389:SF0">
    <property type="entry name" value="PUMILIO HOMOLOG 3"/>
    <property type="match status" value="1"/>
</dbReference>
<feature type="compositionally biased region" description="Basic and acidic residues" evidence="4">
    <location>
        <begin position="99"/>
        <end position="120"/>
    </location>
</feature>
<feature type="compositionally biased region" description="Polar residues" evidence="4">
    <location>
        <begin position="83"/>
        <end position="98"/>
    </location>
</feature>
<organism evidence="6 7">
    <name type="scientific">Schizothecium vesticola</name>
    <dbReference type="NCBI Taxonomy" id="314040"/>
    <lineage>
        <taxon>Eukaryota</taxon>
        <taxon>Fungi</taxon>
        <taxon>Dikarya</taxon>
        <taxon>Ascomycota</taxon>
        <taxon>Pezizomycotina</taxon>
        <taxon>Sordariomycetes</taxon>
        <taxon>Sordariomycetidae</taxon>
        <taxon>Sordariales</taxon>
        <taxon>Schizotheciaceae</taxon>
        <taxon>Schizothecium</taxon>
    </lineage>
</organism>
<gene>
    <name evidence="6" type="ORF">B0T18DRAFT_338148</name>
</gene>
<keyword evidence="2" id="KW-0694">RNA-binding</keyword>
<sequence length="693" mass="76552">MAPKSSTVAYSGKRKAYSGDKDKASSGGQHKKAKISAPKKPLPVEDEEMASDSSSESFSDAEEGGVKLTLNPRENGAKGYASANGSAPKNGPENSQTSREAHAKQKQVAQERKAAKPLADEVQRTKKLWEKLRRKSHVPKEERQQLVEELYSIITGKVKDFVLKHDAVRAVQTAIKYSTVAQRKQIAKELQGTYAQLAESRYAKFLIGKLLVQNDDEIRDLIVPEFYGKVRKLIHHAEASWILDDVYRGVATKEQKSNLLREWYGPEFVLFREGGNAGKDLAEILANEPAKKNTIMKYLCDMINGLIQKKLTGFTMLHDAMLQYFLNLKPGSEDLKEFLEVVKQDENGDLLKNMAFTKSGARLVCLLLASGTAKDRKQILKTYKDTFQLMCGDTNAHMVILAAYDVIDDTVLSSKSIFPEILGKDEEKNVQNIIFLANDLNARITARYLFEGQSRSLFPASHAYDLELLAEIHEARKTTSKKDPEIRRKELIGHMSPYLLSAIAAAPRDLVHTSFGCQFVSDVLLLATGDKKAALDAVASTAAGAPKRSTDEDVYPPPPPHISLTPHGGKMLKTLLASGRFDRKTGEVQRVDPPLNFADILYPVIKEHIVEWATGPSSFTVAGLLEAPDFSSQAELLKTLKSNKKVLNKAATEAAVVKEEEEVEAGKSKKSKAKKAQPKPVGNQGAKLLLEKL</sequence>
<dbReference type="Pfam" id="PF08144">
    <property type="entry name" value="CPL"/>
    <property type="match status" value="1"/>
</dbReference>
<accession>A0AA40KCT4</accession>
<protein>
    <submittedName>
        <fullName evidence="6">Armadillo-type protein</fullName>
    </submittedName>
</protein>
<feature type="domain" description="PUM-HD" evidence="5">
    <location>
        <begin position="86"/>
        <end position="457"/>
    </location>
</feature>
<feature type="compositionally biased region" description="Basic residues" evidence="4">
    <location>
        <begin position="668"/>
        <end position="677"/>
    </location>
</feature>
<evidence type="ECO:0000256" key="3">
    <source>
        <dbReference type="ARBA" id="ARBA00024893"/>
    </source>
</evidence>
<dbReference type="GO" id="GO:0006417">
    <property type="term" value="P:regulation of translation"/>
    <property type="evidence" value="ECO:0007669"/>
    <property type="project" value="TreeGrafter"/>
</dbReference>
<keyword evidence="1" id="KW-0677">Repeat</keyword>
<evidence type="ECO:0000313" key="7">
    <source>
        <dbReference type="Proteomes" id="UP001172155"/>
    </source>
</evidence>
<comment type="caution">
    <text evidence="6">The sequence shown here is derived from an EMBL/GenBank/DDBJ whole genome shotgun (WGS) entry which is preliminary data.</text>
</comment>
<keyword evidence="7" id="KW-1185">Reference proteome</keyword>
<dbReference type="SMART" id="SM00025">
    <property type="entry name" value="Pumilio"/>
    <property type="match status" value="4"/>
</dbReference>